<protein>
    <submittedName>
        <fullName evidence="3">Type II toxin-antitoxin system RelE/ParE family toxin</fullName>
    </submittedName>
</protein>
<dbReference type="EMBL" id="SPPD01000004">
    <property type="protein sequence ID" value="TFU98237.1"/>
    <property type="molecule type" value="Genomic_DNA"/>
</dbReference>
<dbReference type="RefSeq" id="WP_135181642.1">
    <property type="nucleotide sequence ID" value="NZ_JADGKZ010000004.1"/>
</dbReference>
<evidence type="ECO:0000313" key="4">
    <source>
        <dbReference type="Proteomes" id="UP000297253"/>
    </source>
</evidence>
<evidence type="ECO:0000313" key="3">
    <source>
        <dbReference type="EMBL" id="TFU98237.1"/>
    </source>
</evidence>
<gene>
    <name evidence="3" type="ORF">E4T82_04325</name>
</gene>
<accession>A0A4Y9JBL3</accession>
<dbReference type="Gene3D" id="3.30.2310.20">
    <property type="entry name" value="RelE-like"/>
    <property type="match status" value="1"/>
</dbReference>
<dbReference type="InterPro" id="IPR035093">
    <property type="entry name" value="RelE/ParE_toxin_dom_sf"/>
</dbReference>
<dbReference type="InterPro" id="IPR007712">
    <property type="entry name" value="RelE/ParE_toxin"/>
</dbReference>
<dbReference type="SUPFAM" id="SSF143011">
    <property type="entry name" value="RelE-like"/>
    <property type="match status" value="1"/>
</dbReference>
<dbReference type="Proteomes" id="UP000297253">
    <property type="component" value="Unassembled WGS sequence"/>
</dbReference>
<name>A0A4Y9JBL3_9STRE</name>
<dbReference type="Pfam" id="PF05016">
    <property type="entry name" value="ParE_toxin"/>
    <property type="match status" value="1"/>
</dbReference>
<evidence type="ECO:0000256" key="2">
    <source>
        <dbReference type="ARBA" id="ARBA00022649"/>
    </source>
</evidence>
<keyword evidence="2" id="KW-1277">Toxin-antitoxin system</keyword>
<evidence type="ECO:0000256" key="1">
    <source>
        <dbReference type="ARBA" id="ARBA00006226"/>
    </source>
</evidence>
<sequence>MSYRVKLSPKAQKQLRKLDKGIAGLIVRYLYKHVDGTDNQREKGKGLTANRSGQWRYRIGDYRVICEIIDDDLVVLAITVGHRKDIY</sequence>
<proteinExistence type="inferred from homology"/>
<comment type="caution">
    <text evidence="3">The sequence shown here is derived from an EMBL/GenBank/DDBJ whole genome shotgun (WGS) entry which is preliminary data.</text>
</comment>
<dbReference type="NCBIfam" id="TIGR02385">
    <property type="entry name" value="RelE_StbE"/>
    <property type="match status" value="1"/>
</dbReference>
<dbReference type="PANTHER" id="PTHR35601">
    <property type="entry name" value="TOXIN RELE"/>
    <property type="match status" value="1"/>
</dbReference>
<dbReference type="PANTHER" id="PTHR35601:SF1">
    <property type="entry name" value="TOXIN RELE"/>
    <property type="match status" value="1"/>
</dbReference>
<dbReference type="AlphaFoldDB" id="A0A4Y9JBL3"/>
<comment type="similarity">
    <text evidence="1">Belongs to the RelE toxin family.</text>
</comment>
<reference evidence="3 4" key="1">
    <citation type="submission" date="2019-03" db="EMBL/GenBank/DDBJ databases">
        <title>Diversity of the mouse oral microbiome.</title>
        <authorList>
            <person name="Joseph S."/>
            <person name="Aduse-Opoku J."/>
            <person name="Curtis M."/>
            <person name="Wade W."/>
            <person name="Hashim A."/>
        </authorList>
    </citation>
    <scope>NUCLEOTIDE SEQUENCE [LARGE SCALE GENOMIC DNA]</scope>
    <source>
        <strain evidence="3 4">WM131</strain>
    </source>
</reference>
<dbReference type="OrthoDB" id="9805098at2"/>
<organism evidence="3 4">
    <name type="scientific">Streptococcus cuniculi</name>
    <dbReference type="NCBI Taxonomy" id="1432788"/>
    <lineage>
        <taxon>Bacteria</taxon>
        <taxon>Bacillati</taxon>
        <taxon>Bacillota</taxon>
        <taxon>Bacilli</taxon>
        <taxon>Lactobacillales</taxon>
        <taxon>Streptococcaceae</taxon>
        <taxon>Streptococcus</taxon>
    </lineage>
</organism>